<dbReference type="AlphaFoldDB" id="A0A3E4UNW2"/>
<dbReference type="Proteomes" id="UP000261223">
    <property type="component" value="Unassembled WGS sequence"/>
</dbReference>
<accession>A0A3E4UNW2</accession>
<evidence type="ECO:0000313" key="3">
    <source>
        <dbReference type="EMBL" id="RGM12964.1"/>
    </source>
</evidence>
<dbReference type="EMBL" id="QSSV01000011">
    <property type="protein sequence ID" value="RGM12964.1"/>
    <property type="molecule type" value="Genomic_DNA"/>
</dbReference>
<gene>
    <name evidence="3" type="ORF">DXC34_10005</name>
</gene>
<keyword evidence="2" id="KW-0812">Transmembrane</keyword>
<reference evidence="3 4" key="1">
    <citation type="submission" date="2018-08" db="EMBL/GenBank/DDBJ databases">
        <title>A genome reference for cultivated species of the human gut microbiota.</title>
        <authorList>
            <person name="Zou Y."/>
            <person name="Xue W."/>
            <person name="Luo G."/>
        </authorList>
    </citation>
    <scope>NUCLEOTIDE SEQUENCE [LARGE SCALE GENOMIC DNA]</scope>
    <source>
        <strain evidence="3 4">TF03-6</strain>
    </source>
</reference>
<comment type="caution">
    <text evidence="3">The sequence shown here is derived from an EMBL/GenBank/DDBJ whole genome shotgun (WGS) entry which is preliminary data.</text>
</comment>
<sequence length="152" mass="16328">MDFNELLNLVLGGGLATALTALITIRPTVRKANATAETVRIDNVDKATRILIENIVEPLKEELNATRKDLQANKREMARLRKAIDTANSCRHHDDCPVLGGLRKQQEEHDGGEDTDGSGKRRQRGRKSAGGTGDGGDTGECGEADDTAGQPP</sequence>
<dbReference type="RefSeq" id="WP_117741872.1">
    <property type="nucleotide sequence ID" value="NZ_CAXSRQ010000004.1"/>
</dbReference>
<evidence type="ECO:0000313" key="4">
    <source>
        <dbReference type="Proteomes" id="UP000261223"/>
    </source>
</evidence>
<proteinExistence type="predicted"/>
<organism evidence="3 4">
    <name type="scientific">Bacteroides stercoris</name>
    <dbReference type="NCBI Taxonomy" id="46506"/>
    <lineage>
        <taxon>Bacteria</taxon>
        <taxon>Pseudomonadati</taxon>
        <taxon>Bacteroidota</taxon>
        <taxon>Bacteroidia</taxon>
        <taxon>Bacteroidales</taxon>
        <taxon>Bacteroidaceae</taxon>
        <taxon>Bacteroides</taxon>
    </lineage>
</organism>
<protein>
    <submittedName>
        <fullName evidence="3">Uncharacterized protein</fullName>
    </submittedName>
</protein>
<evidence type="ECO:0000256" key="1">
    <source>
        <dbReference type="SAM" id="MobiDB-lite"/>
    </source>
</evidence>
<keyword evidence="2" id="KW-1133">Transmembrane helix</keyword>
<evidence type="ECO:0000256" key="2">
    <source>
        <dbReference type="SAM" id="Phobius"/>
    </source>
</evidence>
<name>A0A3E4UNW2_BACSE</name>
<feature type="transmembrane region" description="Helical" evidence="2">
    <location>
        <begin position="6"/>
        <end position="25"/>
    </location>
</feature>
<feature type="compositionally biased region" description="Gly residues" evidence="1">
    <location>
        <begin position="128"/>
        <end position="139"/>
    </location>
</feature>
<keyword evidence="2" id="KW-0472">Membrane</keyword>
<feature type="region of interest" description="Disordered" evidence="1">
    <location>
        <begin position="85"/>
        <end position="152"/>
    </location>
</feature>